<dbReference type="AlphaFoldDB" id="B3MQ63"/>
<dbReference type="Gene3D" id="1.20.1170.10">
    <property type="match status" value="1"/>
</dbReference>
<gene>
    <name evidence="1" type="primary">Dana\GF20302</name>
    <name evidence="1" type="synonym">dana_GLEANR_2714</name>
    <name evidence="1" type="ORF">GF20302</name>
</gene>
<dbReference type="InterPro" id="IPR027018">
    <property type="entry name" value="Hemolysin_E"/>
</dbReference>
<organism evidence="1 2">
    <name type="scientific">Drosophila ananassae</name>
    <name type="common">Fruit fly</name>
    <dbReference type="NCBI Taxonomy" id="7217"/>
    <lineage>
        <taxon>Eukaryota</taxon>
        <taxon>Metazoa</taxon>
        <taxon>Ecdysozoa</taxon>
        <taxon>Arthropoda</taxon>
        <taxon>Hexapoda</taxon>
        <taxon>Insecta</taxon>
        <taxon>Pterygota</taxon>
        <taxon>Neoptera</taxon>
        <taxon>Endopterygota</taxon>
        <taxon>Diptera</taxon>
        <taxon>Brachycera</taxon>
        <taxon>Muscomorpha</taxon>
        <taxon>Ephydroidea</taxon>
        <taxon>Drosophilidae</taxon>
        <taxon>Drosophila</taxon>
        <taxon>Sophophora</taxon>
    </lineage>
</organism>
<dbReference type="EMBL" id="CH902621">
    <property type="protein sequence ID" value="EDV44489.2"/>
    <property type="molecule type" value="Genomic_DNA"/>
</dbReference>
<accession>B3MQ63</accession>
<evidence type="ECO:0000313" key="2">
    <source>
        <dbReference type="Proteomes" id="UP000007801"/>
    </source>
</evidence>
<sequence>MKKQKCISVGKRALAASAVRFSPTIIDKFYDSQSPRTQFESGNRKAYNRMNGSKVVILLMALAGGQGIMASPQDEYDAIKAGLDTINSVAEKMRLEINNQMRINDLQQIIDKIDTLMLGYRGTARRHLDEMRRLNSAARLKFSNAKGPLIEMCVALNSTLPVITGSAADTDEARHIVWKGAILSIASGVKNTNKTIANFQEAKELRGELYELLDRMEQDVKADYGPDGIFSKDVAKNSASAIPSIIMYLVFLLSSVKCALAHASHTSRVERAAKIDAENEAALLLKIEAAKSIAPIAADLAYARPSLDALSQLISQADRNQRVLLGDSPLLQQQLHDSLLSLGRECQQYSEWQKA</sequence>
<dbReference type="eggNOG" id="ENOG502SJKI">
    <property type="taxonomic scope" value="Eukaryota"/>
</dbReference>
<dbReference type="InParanoid" id="B3MQ63"/>
<dbReference type="SMR" id="B3MQ63"/>
<dbReference type="OrthoDB" id="10458569at2759"/>
<name>B3MQ63_DROAN</name>
<keyword evidence="2" id="KW-1185">Reference proteome</keyword>
<dbReference type="Proteomes" id="UP000007801">
    <property type="component" value="Unassembled WGS sequence"/>
</dbReference>
<dbReference type="KEGG" id="dan:6503013"/>
<evidence type="ECO:0000313" key="1">
    <source>
        <dbReference type="EMBL" id="EDV44489.2"/>
    </source>
</evidence>
<dbReference type="HOGENOM" id="CLU_057204_0_0_1"/>
<dbReference type="GeneID" id="6503013"/>
<proteinExistence type="predicted"/>
<dbReference type="Pfam" id="PF06109">
    <property type="entry name" value="HlyE"/>
    <property type="match status" value="1"/>
</dbReference>
<protein>
    <submittedName>
        <fullName evidence="1">Uncharacterized protein</fullName>
    </submittedName>
</protein>
<dbReference type="GO" id="GO:0044179">
    <property type="term" value="P:hemolysis in another organism"/>
    <property type="evidence" value="ECO:0007669"/>
    <property type="project" value="InterPro"/>
</dbReference>
<reference evidence="1 2" key="1">
    <citation type="journal article" date="2007" name="Nature">
        <title>Evolution of genes and genomes on the Drosophila phylogeny.</title>
        <authorList>
            <consortium name="Drosophila 12 Genomes Consortium"/>
            <person name="Clark A.G."/>
            <person name="Eisen M.B."/>
            <person name="Smith D.R."/>
            <person name="Bergman C.M."/>
            <person name="Oliver B."/>
            <person name="Markow T.A."/>
            <person name="Kaufman T.C."/>
            <person name="Kellis M."/>
            <person name="Gelbart W."/>
            <person name="Iyer V.N."/>
            <person name="Pollard D.A."/>
            <person name="Sackton T.B."/>
            <person name="Larracuente A.M."/>
            <person name="Singh N.D."/>
            <person name="Abad J.P."/>
            <person name="Abt D.N."/>
            <person name="Adryan B."/>
            <person name="Aguade M."/>
            <person name="Akashi H."/>
            <person name="Anderson W.W."/>
            <person name="Aquadro C.F."/>
            <person name="Ardell D.H."/>
            <person name="Arguello R."/>
            <person name="Artieri C.G."/>
            <person name="Barbash D.A."/>
            <person name="Barker D."/>
            <person name="Barsanti P."/>
            <person name="Batterham P."/>
            <person name="Batzoglou S."/>
            <person name="Begun D."/>
            <person name="Bhutkar A."/>
            <person name="Blanco E."/>
            <person name="Bosak S.A."/>
            <person name="Bradley R.K."/>
            <person name="Brand A.D."/>
            <person name="Brent M.R."/>
            <person name="Brooks A.N."/>
            <person name="Brown R.H."/>
            <person name="Butlin R.K."/>
            <person name="Caggese C."/>
            <person name="Calvi B.R."/>
            <person name="Bernardo de Carvalho A."/>
            <person name="Caspi A."/>
            <person name="Castrezana S."/>
            <person name="Celniker S.E."/>
            <person name="Chang J.L."/>
            <person name="Chapple C."/>
            <person name="Chatterji S."/>
            <person name="Chinwalla A."/>
            <person name="Civetta A."/>
            <person name="Clifton S.W."/>
            <person name="Comeron J.M."/>
            <person name="Costello J.C."/>
            <person name="Coyne J.A."/>
            <person name="Daub J."/>
            <person name="David R.G."/>
            <person name="Delcher A.L."/>
            <person name="Delehaunty K."/>
            <person name="Do C.B."/>
            <person name="Ebling H."/>
            <person name="Edwards K."/>
            <person name="Eickbush T."/>
            <person name="Evans J.D."/>
            <person name="Filipski A."/>
            <person name="Findeiss S."/>
            <person name="Freyhult E."/>
            <person name="Fulton L."/>
            <person name="Fulton R."/>
            <person name="Garcia A.C."/>
            <person name="Gardiner A."/>
            <person name="Garfield D.A."/>
            <person name="Garvin B.E."/>
            <person name="Gibson G."/>
            <person name="Gilbert D."/>
            <person name="Gnerre S."/>
            <person name="Godfrey J."/>
            <person name="Good R."/>
            <person name="Gotea V."/>
            <person name="Gravely B."/>
            <person name="Greenberg A.J."/>
            <person name="Griffiths-Jones S."/>
            <person name="Gross S."/>
            <person name="Guigo R."/>
            <person name="Gustafson E.A."/>
            <person name="Haerty W."/>
            <person name="Hahn M.W."/>
            <person name="Halligan D.L."/>
            <person name="Halpern A.L."/>
            <person name="Halter G.M."/>
            <person name="Han M.V."/>
            <person name="Heger A."/>
            <person name="Hillier L."/>
            <person name="Hinrichs A.S."/>
            <person name="Holmes I."/>
            <person name="Hoskins R.A."/>
            <person name="Hubisz M.J."/>
            <person name="Hultmark D."/>
            <person name="Huntley M.A."/>
            <person name="Jaffe D.B."/>
            <person name="Jagadeeshan S."/>
            <person name="Jeck W.R."/>
            <person name="Johnson J."/>
            <person name="Jones C.D."/>
            <person name="Jordan W.C."/>
            <person name="Karpen G.H."/>
            <person name="Kataoka E."/>
            <person name="Keightley P.D."/>
            <person name="Kheradpour P."/>
            <person name="Kirkness E.F."/>
            <person name="Koerich L.B."/>
            <person name="Kristiansen K."/>
            <person name="Kudrna D."/>
            <person name="Kulathinal R.J."/>
            <person name="Kumar S."/>
            <person name="Kwok R."/>
            <person name="Lander E."/>
            <person name="Langley C.H."/>
            <person name="Lapoint R."/>
            <person name="Lazzaro B.P."/>
            <person name="Lee S.J."/>
            <person name="Levesque L."/>
            <person name="Li R."/>
            <person name="Lin C.F."/>
            <person name="Lin M.F."/>
            <person name="Lindblad-Toh K."/>
            <person name="Llopart A."/>
            <person name="Long M."/>
            <person name="Low L."/>
            <person name="Lozovsky E."/>
            <person name="Lu J."/>
            <person name="Luo M."/>
            <person name="Machado C.A."/>
            <person name="Makalowski W."/>
            <person name="Marzo M."/>
            <person name="Matsuda M."/>
            <person name="Matzkin L."/>
            <person name="McAllister B."/>
            <person name="McBride C.S."/>
            <person name="McKernan B."/>
            <person name="McKernan K."/>
            <person name="Mendez-Lago M."/>
            <person name="Minx P."/>
            <person name="Mollenhauer M.U."/>
            <person name="Montooth K."/>
            <person name="Mount S.M."/>
            <person name="Mu X."/>
            <person name="Myers E."/>
            <person name="Negre B."/>
            <person name="Newfeld S."/>
            <person name="Nielsen R."/>
            <person name="Noor M.A."/>
            <person name="O'Grady P."/>
            <person name="Pachter L."/>
            <person name="Papaceit M."/>
            <person name="Parisi M.J."/>
            <person name="Parisi M."/>
            <person name="Parts L."/>
            <person name="Pedersen J.S."/>
            <person name="Pesole G."/>
            <person name="Phillippy A.M."/>
            <person name="Ponting C.P."/>
            <person name="Pop M."/>
            <person name="Porcelli D."/>
            <person name="Powell J.R."/>
            <person name="Prohaska S."/>
            <person name="Pruitt K."/>
            <person name="Puig M."/>
            <person name="Quesneville H."/>
            <person name="Ram K.R."/>
            <person name="Rand D."/>
            <person name="Rasmussen M.D."/>
            <person name="Reed L.K."/>
            <person name="Reenan R."/>
            <person name="Reily A."/>
            <person name="Remington K.A."/>
            <person name="Rieger T.T."/>
            <person name="Ritchie M.G."/>
            <person name="Robin C."/>
            <person name="Rogers Y.H."/>
            <person name="Rohde C."/>
            <person name="Rozas J."/>
            <person name="Rubenfield M.J."/>
            <person name="Ruiz A."/>
            <person name="Russo S."/>
            <person name="Salzberg S.L."/>
            <person name="Sanchez-Gracia A."/>
            <person name="Saranga D.J."/>
            <person name="Sato H."/>
            <person name="Schaeffer S.W."/>
            <person name="Schatz M.C."/>
            <person name="Schlenke T."/>
            <person name="Schwartz R."/>
            <person name="Segarra C."/>
            <person name="Singh R.S."/>
            <person name="Sirot L."/>
            <person name="Sirota M."/>
            <person name="Sisneros N.B."/>
            <person name="Smith C.D."/>
            <person name="Smith T.F."/>
            <person name="Spieth J."/>
            <person name="Stage D.E."/>
            <person name="Stark A."/>
            <person name="Stephan W."/>
            <person name="Strausberg R.L."/>
            <person name="Strempel S."/>
            <person name="Sturgill D."/>
            <person name="Sutton G."/>
            <person name="Sutton G.G."/>
            <person name="Tao W."/>
            <person name="Teichmann S."/>
            <person name="Tobari Y.N."/>
            <person name="Tomimura Y."/>
            <person name="Tsolas J.M."/>
            <person name="Valente V.L."/>
            <person name="Venter E."/>
            <person name="Venter J.C."/>
            <person name="Vicario S."/>
            <person name="Vieira F.G."/>
            <person name="Vilella A.J."/>
            <person name="Villasante A."/>
            <person name="Walenz B."/>
            <person name="Wang J."/>
            <person name="Wasserman M."/>
            <person name="Watts T."/>
            <person name="Wilson D."/>
            <person name="Wilson R.K."/>
            <person name="Wing R.A."/>
            <person name="Wolfner M.F."/>
            <person name="Wong A."/>
            <person name="Wong G.K."/>
            <person name="Wu C.I."/>
            <person name="Wu G."/>
            <person name="Yamamoto D."/>
            <person name="Yang H.P."/>
            <person name="Yang S.P."/>
            <person name="Yorke J.A."/>
            <person name="Yoshida K."/>
            <person name="Zdobnov E."/>
            <person name="Zhang P."/>
            <person name="Zhang Y."/>
            <person name="Zimin A.V."/>
            <person name="Baldwin J."/>
            <person name="Abdouelleil A."/>
            <person name="Abdulkadir J."/>
            <person name="Abebe A."/>
            <person name="Abera B."/>
            <person name="Abreu J."/>
            <person name="Acer S.C."/>
            <person name="Aftuck L."/>
            <person name="Alexander A."/>
            <person name="An P."/>
            <person name="Anderson E."/>
            <person name="Anderson S."/>
            <person name="Arachi H."/>
            <person name="Azer M."/>
            <person name="Bachantsang P."/>
            <person name="Barry A."/>
            <person name="Bayul T."/>
            <person name="Berlin A."/>
            <person name="Bessette D."/>
            <person name="Bloom T."/>
            <person name="Blye J."/>
            <person name="Boguslavskiy L."/>
            <person name="Bonnet C."/>
            <person name="Boukhgalter B."/>
            <person name="Bourzgui I."/>
            <person name="Brown A."/>
            <person name="Cahill P."/>
            <person name="Channer S."/>
            <person name="Cheshatsang Y."/>
            <person name="Chuda L."/>
            <person name="Citroen M."/>
            <person name="Collymore A."/>
            <person name="Cooke P."/>
            <person name="Costello M."/>
            <person name="D'Aco K."/>
            <person name="Daza R."/>
            <person name="De Haan G."/>
            <person name="DeGray S."/>
            <person name="DeMaso C."/>
            <person name="Dhargay N."/>
            <person name="Dooley K."/>
            <person name="Dooley E."/>
            <person name="Doricent M."/>
            <person name="Dorje P."/>
            <person name="Dorjee K."/>
            <person name="Dupes A."/>
            <person name="Elong R."/>
            <person name="Falk J."/>
            <person name="Farina A."/>
            <person name="Faro S."/>
            <person name="Ferguson D."/>
            <person name="Fisher S."/>
            <person name="Foley C.D."/>
            <person name="Franke A."/>
            <person name="Friedrich D."/>
            <person name="Gadbois L."/>
            <person name="Gearin G."/>
            <person name="Gearin C.R."/>
            <person name="Giannoukos G."/>
            <person name="Goode T."/>
            <person name="Graham J."/>
            <person name="Grandbois E."/>
            <person name="Grewal S."/>
            <person name="Gyaltsen K."/>
            <person name="Hafez N."/>
            <person name="Hagos B."/>
            <person name="Hall J."/>
            <person name="Henson C."/>
            <person name="Hollinger A."/>
            <person name="Honan T."/>
            <person name="Huard M.D."/>
            <person name="Hughes L."/>
            <person name="Hurhula B."/>
            <person name="Husby M.E."/>
            <person name="Kamat A."/>
            <person name="Kanga B."/>
            <person name="Kashin S."/>
            <person name="Khazanovich D."/>
            <person name="Kisner P."/>
            <person name="Lance K."/>
            <person name="Lara M."/>
            <person name="Lee W."/>
            <person name="Lennon N."/>
            <person name="Letendre F."/>
            <person name="LeVine R."/>
            <person name="Lipovsky A."/>
            <person name="Liu X."/>
            <person name="Liu J."/>
            <person name="Liu S."/>
            <person name="Lokyitsang T."/>
            <person name="Lokyitsang Y."/>
            <person name="Lubonja R."/>
            <person name="Lui A."/>
            <person name="MacDonald P."/>
            <person name="Magnisalis V."/>
            <person name="Maru K."/>
            <person name="Matthews C."/>
            <person name="McCusker W."/>
            <person name="McDonough S."/>
            <person name="Mehta T."/>
            <person name="Meldrim J."/>
            <person name="Meneus L."/>
            <person name="Mihai O."/>
            <person name="Mihalev A."/>
            <person name="Mihova T."/>
            <person name="Mittelman R."/>
            <person name="Mlenga V."/>
            <person name="Montmayeur A."/>
            <person name="Mulrain L."/>
            <person name="Navidi A."/>
            <person name="Naylor J."/>
            <person name="Negash T."/>
            <person name="Nguyen T."/>
            <person name="Nguyen N."/>
            <person name="Nicol R."/>
            <person name="Norbu C."/>
            <person name="Norbu N."/>
            <person name="Novod N."/>
            <person name="O'Neill B."/>
            <person name="Osman S."/>
            <person name="Markiewicz E."/>
            <person name="Oyono O.L."/>
            <person name="Patti C."/>
            <person name="Phunkhang P."/>
            <person name="Pierre F."/>
            <person name="Priest M."/>
            <person name="Raghuraman S."/>
            <person name="Rege F."/>
            <person name="Reyes R."/>
            <person name="Rise C."/>
            <person name="Rogov P."/>
            <person name="Ross K."/>
            <person name="Ryan E."/>
            <person name="Settipalli S."/>
            <person name="Shea T."/>
            <person name="Sherpa N."/>
            <person name="Shi L."/>
            <person name="Shih D."/>
            <person name="Sparrow T."/>
            <person name="Spaulding J."/>
            <person name="Stalker J."/>
            <person name="Stange-Thomann N."/>
            <person name="Stavropoulos S."/>
            <person name="Stone C."/>
            <person name="Strader C."/>
            <person name="Tesfaye S."/>
            <person name="Thomson T."/>
            <person name="Thoulutsang Y."/>
            <person name="Thoulutsang D."/>
            <person name="Topham K."/>
            <person name="Topping I."/>
            <person name="Tsamla T."/>
            <person name="Vassiliev H."/>
            <person name="Vo A."/>
            <person name="Wangchuk T."/>
            <person name="Wangdi T."/>
            <person name="Weiand M."/>
            <person name="Wilkinson J."/>
            <person name="Wilson A."/>
            <person name="Yadav S."/>
            <person name="Young G."/>
            <person name="Yu Q."/>
            <person name="Zembek L."/>
            <person name="Zhong D."/>
            <person name="Zimmer A."/>
            <person name="Zwirko Z."/>
            <person name="Jaffe D.B."/>
            <person name="Alvarez P."/>
            <person name="Brockman W."/>
            <person name="Butler J."/>
            <person name="Chin C."/>
            <person name="Gnerre S."/>
            <person name="Grabherr M."/>
            <person name="Kleber M."/>
            <person name="Mauceli E."/>
            <person name="MacCallum I."/>
        </authorList>
    </citation>
    <scope>NUCLEOTIDE SEQUENCE [LARGE SCALE GENOMIC DNA]</scope>
    <source>
        <strain evidence="2">Tucson 14024-0371.13</strain>
    </source>
</reference>